<reference evidence="2" key="2">
    <citation type="journal article" date="2021" name="PeerJ">
        <title>Extensive microbial diversity within the chicken gut microbiome revealed by metagenomics and culture.</title>
        <authorList>
            <person name="Gilroy R."/>
            <person name="Ravi A."/>
            <person name="Getino M."/>
            <person name="Pursley I."/>
            <person name="Horton D.L."/>
            <person name="Alikhan N.F."/>
            <person name="Baker D."/>
            <person name="Gharbi K."/>
            <person name="Hall N."/>
            <person name="Watson M."/>
            <person name="Adriaenssens E.M."/>
            <person name="Foster-Nyarko E."/>
            <person name="Jarju S."/>
            <person name="Secka A."/>
            <person name="Antonio M."/>
            <person name="Oren A."/>
            <person name="Chaudhuri R.R."/>
            <person name="La Ragione R."/>
            <person name="Hildebrand F."/>
            <person name="Pallen M.J."/>
        </authorList>
    </citation>
    <scope>NUCLEOTIDE SEQUENCE</scope>
    <source>
        <strain evidence="2">ChiSjej4B22-8349</strain>
    </source>
</reference>
<dbReference type="AlphaFoldDB" id="A0A9D1N7G3"/>
<protein>
    <submittedName>
        <fullName evidence="2">Cobalamin adenosyltransferase</fullName>
    </submittedName>
</protein>
<reference evidence="2" key="1">
    <citation type="submission" date="2020-10" db="EMBL/GenBank/DDBJ databases">
        <authorList>
            <person name="Gilroy R."/>
        </authorList>
    </citation>
    <scope>NUCLEOTIDE SEQUENCE</scope>
    <source>
        <strain evidence="2">ChiSjej4B22-8349</strain>
    </source>
</reference>
<dbReference type="Proteomes" id="UP000824130">
    <property type="component" value="Unassembled WGS sequence"/>
</dbReference>
<dbReference type="EMBL" id="DVOB01000162">
    <property type="protein sequence ID" value="HIU96569.1"/>
    <property type="molecule type" value="Genomic_DNA"/>
</dbReference>
<proteinExistence type="predicted"/>
<organism evidence="2 3">
    <name type="scientific">Candidatus Allocopromorpha excrementipullorum</name>
    <dbReference type="NCBI Taxonomy" id="2840743"/>
    <lineage>
        <taxon>Bacteria</taxon>
        <taxon>Bacillati</taxon>
        <taxon>Bacillota</taxon>
        <taxon>Clostridia</taxon>
        <taxon>Eubacteriales</taxon>
        <taxon>Eubacteriaceae</taxon>
        <taxon>Eubacteriaceae incertae sedis</taxon>
        <taxon>Candidatus Allocopromorpha</taxon>
    </lineage>
</organism>
<feature type="region of interest" description="Disordered" evidence="1">
    <location>
        <begin position="49"/>
        <end position="68"/>
    </location>
</feature>
<evidence type="ECO:0000313" key="3">
    <source>
        <dbReference type="Proteomes" id="UP000824130"/>
    </source>
</evidence>
<sequence>MKFITEEDLRDLYRKQPFTNYDLQEGERLTPGARQFLVDRGIDMYDIGEPKAGRNVESSGRTGSGGGCGRNVRKLRCRLGSLRALFLLTAKDLLKDDVCASQQLMHLYRQLEGLKNAPEGICEAGDMKCEACSGINEENFSQSLGECFEITEFHMQMDNGRVILLLDRLRSETEILAIEAEELTGSESGRQLEAKLNQIINILSQMICKAMGGKECQRKG</sequence>
<gene>
    <name evidence="2" type="ORF">IAD25_07695</name>
</gene>
<comment type="caution">
    <text evidence="2">The sequence shown here is derived from an EMBL/GenBank/DDBJ whole genome shotgun (WGS) entry which is preliminary data.</text>
</comment>
<evidence type="ECO:0000313" key="2">
    <source>
        <dbReference type="EMBL" id="HIU96569.1"/>
    </source>
</evidence>
<accession>A0A9D1N7G3</accession>
<evidence type="ECO:0000256" key="1">
    <source>
        <dbReference type="SAM" id="MobiDB-lite"/>
    </source>
</evidence>
<name>A0A9D1N7G3_9FIRM</name>